<feature type="region of interest" description="Disordered" evidence="2">
    <location>
        <begin position="626"/>
        <end position="679"/>
    </location>
</feature>
<accession>A0AAN7CXN3</accession>
<dbReference type="Proteomes" id="UP001303647">
    <property type="component" value="Unassembled WGS sequence"/>
</dbReference>
<protein>
    <submittedName>
        <fullName evidence="3">Uncharacterized protein</fullName>
    </submittedName>
</protein>
<comment type="caution">
    <text evidence="3">The sequence shown here is derived from an EMBL/GenBank/DDBJ whole genome shotgun (WGS) entry which is preliminary data.</text>
</comment>
<name>A0AAN7CXN3_9PEZI</name>
<evidence type="ECO:0000313" key="3">
    <source>
        <dbReference type="EMBL" id="KAK4250149.1"/>
    </source>
</evidence>
<feature type="compositionally biased region" description="Polar residues" evidence="2">
    <location>
        <begin position="79"/>
        <end position="98"/>
    </location>
</feature>
<dbReference type="AlphaFoldDB" id="A0AAN7CXN3"/>
<keyword evidence="1" id="KW-0175">Coiled coil</keyword>
<dbReference type="EMBL" id="MU857616">
    <property type="protein sequence ID" value="KAK4250149.1"/>
    <property type="molecule type" value="Genomic_DNA"/>
</dbReference>
<feature type="coiled-coil region" evidence="1">
    <location>
        <begin position="379"/>
        <end position="406"/>
    </location>
</feature>
<evidence type="ECO:0000256" key="1">
    <source>
        <dbReference type="SAM" id="Coils"/>
    </source>
</evidence>
<feature type="region of interest" description="Disordered" evidence="2">
    <location>
        <begin position="1"/>
        <end position="103"/>
    </location>
</feature>
<reference evidence="3" key="2">
    <citation type="submission" date="2023-05" db="EMBL/GenBank/DDBJ databases">
        <authorList>
            <consortium name="Lawrence Berkeley National Laboratory"/>
            <person name="Steindorff A."/>
            <person name="Hensen N."/>
            <person name="Bonometti L."/>
            <person name="Westerberg I."/>
            <person name="Brannstrom I.O."/>
            <person name="Guillou S."/>
            <person name="Cros-Aarteil S."/>
            <person name="Calhoun S."/>
            <person name="Haridas S."/>
            <person name="Kuo A."/>
            <person name="Mondo S."/>
            <person name="Pangilinan J."/>
            <person name="Riley R."/>
            <person name="Labutti K."/>
            <person name="Andreopoulos B."/>
            <person name="Lipzen A."/>
            <person name="Chen C."/>
            <person name="Yanf M."/>
            <person name="Daum C."/>
            <person name="Ng V."/>
            <person name="Clum A."/>
            <person name="Ohm R."/>
            <person name="Martin F."/>
            <person name="Silar P."/>
            <person name="Natvig D."/>
            <person name="Lalanne C."/>
            <person name="Gautier V."/>
            <person name="Ament-Velasquez S.L."/>
            <person name="Kruys A."/>
            <person name="Hutchinson M.I."/>
            <person name="Powell A.J."/>
            <person name="Barry K."/>
            <person name="Miller A.N."/>
            <person name="Grigoriev I.V."/>
            <person name="Debuchy R."/>
            <person name="Gladieux P."/>
            <person name="Thoren M.H."/>
            <person name="Johannesson H."/>
        </authorList>
    </citation>
    <scope>NUCLEOTIDE SEQUENCE</scope>
    <source>
        <strain evidence="3">CBS 359.72</strain>
    </source>
</reference>
<gene>
    <name evidence="3" type="ORF">C7999DRAFT_12118</name>
</gene>
<feature type="coiled-coil region" evidence="1">
    <location>
        <begin position="214"/>
        <end position="301"/>
    </location>
</feature>
<organism evidence="3 4">
    <name type="scientific">Corynascus novoguineensis</name>
    <dbReference type="NCBI Taxonomy" id="1126955"/>
    <lineage>
        <taxon>Eukaryota</taxon>
        <taxon>Fungi</taxon>
        <taxon>Dikarya</taxon>
        <taxon>Ascomycota</taxon>
        <taxon>Pezizomycotina</taxon>
        <taxon>Sordariomycetes</taxon>
        <taxon>Sordariomycetidae</taxon>
        <taxon>Sordariales</taxon>
        <taxon>Chaetomiaceae</taxon>
        <taxon>Corynascus</taxon>
    </lineage>
</organism>
<reference evidence="3" key="1">
    <citation type="journal article" date="2023" name="Mol. Phylogenet. Evol.">
        <title>Genome-scale phylogeny and comparative genomics of the fungal order Sordariales.</title>
        <authorList>
            <person name="Hensen N."/>
            <person name="Bonometti L."/>
            <person name="Westerberg I."/>
            <person name="Brannstrom I.O."/>
            <person name="Guillou S."/>
            <person name="Cros-Aarteil S."/>
            <person name="Calhoun S."/>
            <person name="Haridas S."/>
            <person name="Kuo A."/>
            <person name="Mondo S."/>
            <person name="Pangilinan J."/>
            <person name="Riley R."/>
            <person name="LaButti K."/>
            <person name="Andreopoulos B."/>
            <person name="Lipzen A."/>
            <person name="Chen C."/>
            <person name="Yan M."/>
            <person name="Daum C."/>
            <person name="Ng V."/>
            <person name="Clum A."/>
            <person name="Steindorff A."/>
            <person name="Ohm R.A."/>
            <person name="Martin F."/>
            <person name="Silar P."/>
            <person name="Natvig D.O."/>
            <person name="Lalanne C."/>
            <person name="Gautier V."/>
            <person name="Ament-Velasquez S.L."/>
            <person name="Kruys A."/>
            <person name="Hutchinson M.I."/>
            <person name="Powell A.J."/>
            <person name="Barry K."/>
            <person name="Miller A.N."/>
            <person name="Grigoriev I.V."/>
            <person name="Debuchy R."/>
            <person name="Gladieux P."/>
            <person name="Hiltunen Thoren M."/>
            <person name="Johannesson H."/>
        </authorList>
    </citation>
    <scope>NUCLEOTIDE SEQUENCE</scope>
    <source>
        <strain evidence="3">CBS 359.72</strain>
    </source>
</reference>
<keyword evidence="4" id="KW-1185">Reference proteome</keyword>
<evidence type="ECO:0000256" key="2">
    <source>
        <dbReference type="SAM" id="MobiDB-lite"/>
    </source>
</evidence>
<sequence length="679" mass="76345">MSYRSSDAYSRRPTGDDRRISEFRDRRRESLHKAGSDPHREDRHRRDADTSNRGSLRDPPEEHFRENPSLNNAAKPHLVSSSSENGIQAPPTSQTPAESPSLGITFDKKIDSLLRQHDAAVIEVARLRAERDPLDKIWRQRQEDYEKSKIKHAEFPSVPEVQNLHRVKYAERVRRLDAQIRKAQDIADDTVRSVSSLFSGFSETGVSSQQQEASNTQLAEISEVKSELQRLQAEHAREQSNLKAEFESRFTELKEQLERQHKEQKEKMAEDLKALIETQSMKRCQEEIGNIKQQMRVVREQLDKRNPHSSKALSSAQVSTLIQKETSPLQSDVSELLKRVDDLTRQVSQNAQDTVSFRNEVTERVAQSDQSIAFFRKDLATYTQRVENEAQKVEEHEAKLSSLDTEALEGVAEAMSIEFPDLQRKTAGIQAKLDVAISRQEFESKQEIFFLQVQQFVANSSKTLASMVDDHTVQIEALKKASPKNAASGGAHIEPNQAAKAEFETINSELALIKSDFDAAKVTVDKLSQDISSIVNADLKKQLEAVRFSLNVLDSRYNNLSTKSLAEHIIGQLGQMYPNAHQINADIEALKTMIGNVASRIDELERRIAEYGSGSGGYQAQTCAPEADSLDMPRVSNTRGSMLGDIDDNAQPALKRRRTDLDLNGGEHPPVVTNGTNSR</sequence>
<feature type="compositionally biased region" description="Basic and acidic residues" evidence="2">
    <location>
        <begin position="9"/>
        <end position="66"/>
    </location>
</feature>
<proteinExistence type="predicted"/>
<evidence type="ECO:0000313" key="4">
    <source>
        <dbReference type="Proteomes" id="UP001303647"/>
    </source>
</evidence>